<feature type="transmembrane region" description="Helical" evidence="9">
    <location>
        <begin position="6"/>
        <end position="28"/>
    </location>
</feature>
<dbReference type="InterPro" id="IPR046342">
    <property type="entry name" value="CBS_dom_sf"/>
</dbReference>
<organism evidence="12 13">
    <name type="scientific">Aquimarina celericrescens</name>
    <dbReference type="NCBI Taxonomy" id="1964542"/>
    <lineage>
        <taxon>Bacteria</taxon>
        <taxon>Pseudomonadati</taxon>
        <taxon>Bacteroidota</taxon>
        <taxon>Flavobacteriia</taxon>
        <taxon>Flavobacteriales</taxon>
        <taxon>Flavobacteriaceae</taxon>
        <taxon>Aquimarina</taxon>
    </lineage>
</organism>
<evidence type="ECO:0000256" key="2">
    <source>
        <dbReference type="ARBA" id="ARBA00022692"/>
    </source>
</evidence>
<feature type="transmembrane region" description="Helical" evidence="9">
    <location>
        <begin position="125"/>
        <end position="149"/>
    </location>
</feature>
<evidence type="ECO:0000313" key="13">
    <source>
        <dbReference type="Proteomes" id="UP001597344"/>
    </source>
</evidence>
<evidence type="ECO:0000256" key="1">
    <source>
        <dbReference type="ARBA" id="ARBA00004141"/>
    </source>
</evidence>
<proteinExistence type="predicted"/>
<dbReference type="Proteomes" id="UP001597344">
    <property type="component" value="Unassembled WGS sequence"/>
</dbReference>
<feature type="transmembrane region" description="Helical" evidence="9">
    <location>
        <begin position="58"/>
        <end position="78"/>
    </location>
</feature>
<dbReference type="RefSeq" id="WP_378319876.1">
    <property type="nucleotide sequence ID" value="NZ_JBHUHY010000006.1"/>
</dbReference>
<evidence type="ECO:0000313" key="12">
    <source>
        <dbReference type="EMBL" id="MFD2186879.1"/>
    </source>
</evidence>
<dbReference type="PROSITE" id="PS51371">
    <property type="entry name" value="CBS"/>
    <property type="match status" value="1"/>
</dbReference>
<evidence type="ECO:0000259" key="11">
    <source>
        <dbReference type="PROSITE" id="PS51846"/>
    </source>
</evidence>
<dbReference type="EMBL" id="JBHUHY010000006">
    <property type="protein sequence ID" value="MFD2186879.1"/>
    <property type="molecule type" value="Genomic_DNA"/>
</dbReference>
<accession>A0ABW5AV68</accession>
<dbReference type="PROSITE" id="PS51846">
    <property type="entry name" value="CNNM"/>
    <property type="match status" value="1"/>
</dbReference>
<evidence type="ECO:0000256" key="6">
    <source>
        <dbReference type="ARBA" id="ARBA00023136"/>
    </source>
</evidence>
<feature type="domain" description="CNNM transmembrane" evidence="11">
    <location>
        <begin position="1"/>
        <end position="188"/>
    </location>
</feature>
<evidence type="ECO:0000259" key="10">
    <source>
        <dbReference type="PROSITE" id="PS51371"/>
    </source>
</evidence>
<evidence type="ECO:0000256" key="9">
    <source>
        <dbReference type="SAM" id="Phobius"/>
    </source>
</evidence>
<evidence type="ECO:0000256" key="7">
    <source>
        <dbReference type="PROSITE-ProRule" id="PRU00703"/>
    </source>
</evidence>
<keyword evidence="5 7" id="KW-0129">CBS domain</keyword>
<dbReference type="InterPro" id="IPR002550">
    <property type="entry name" value="CNNM"/>
</dbReference>
<protein>
    <submittedName>
        <fullName evidence="12">CNNM domain-containing protein</fullName>
    </submittedName>
</protein>
<evidence type="ECO:0000256" key="5">
    <source>
        <dbReference type="ARBA" id="ARBA00023122"/>
    </source>
</evidence>
<keyword evidence="2 8" id="KW-0812">Transmembrane</keyword>
<evidence type="ECO:0000256" key="4">
    <source>
        <dbReference type="ARBA" id="ARBA00022989"/>
    </source>
</evidence>
<name>A0ABW5AV68_9FLAO</name>
<dbReference type="PANTHER" id="PTHR22777:SF4">
    <property type="entry name" value="UPF0053 PROTEIN SLL1254"/>
    <property type="match status" value="1"/>
</dbReference>
<keyword evidence="13" id="KW-1185">Reference proteome</keyword>
<evidence type="ECO:0000256" key="3">
    <source>
        <dbReference type="ARBA" id="ARBA00022737"/>
    </source>
</evidence>
<dbReference type="InterPro" id="IPR000644">
    <property type="entry name" value="CBS_dom"/>
</dbReference>
<evidence type="ECO:0000256" key="8">
    <source>
        <dbReference type="PROSITE-ProRule" id="PRU01193"/>
    </source>
</evidence>
<dbReference type="InterPro" id="IPR044751">
    <property type="entry name" value="Ion_transp-like_CBS"/>
</dbReference>
<feature type="domain" description="CBS" evidence="10">
    <location>
        <begin position="272"/>
        <end position="330"/>
    </location>
</feature>
<dbReference type="SUPFAM" id="SSF54631">
    <property type="entry name" value="CBS-domain pair"/>
    <property type="match status" value="1"/>
</dbReference>
<gene>
    <name evidence="12" type="ORF">ACFSJT_08755</name>
</gene>
<dbReference type="Pfam" id="PF00571">
    <property type="entry name" value="CBS"/>
    <property type="match status" value="1"/>
</dbReference>
<keyword evidence="4 8" id="KW-1133">Transmembrane helix</keyword>
<dbReference type="CDD" id="cd04590">
    <property type="entry name" value="CBS_pair_CorC_HlyC_assoc"/>
    <property type="match status" value="1"/>
</dbReference>
<dbReference type="PANTHER" id="PTHR22777">
    <property type="entry name" value="HEMOLYSIN-RELATED"/>
    <property type="match status" value="1"/>
</dbReference>
<keyword evidence="6 8" id="KW-0472">Membrane</keyword>
<sequence length="360" mass="40349">MTLLIIYAVISIFFSFLCSILEAVLLSVTPTFINVKKKEGKPYATILENLKKDVDQPLIAILTLNTIAHTVGAILVGVQAEQLPYKFEILGVNIVGVVSAIMTMLILVVSEIIPKTIGATFWRQLANFTSKALVILIAPLKYTGILWLLQLTTKLIGGKGHHGSVLSREDFTAMADIAQEEGVFEESESKVIKNLLTFKEVLTKDVMTPRTVMKIASEETTIEEFFKENQNLRFSRIPVYKDRADNITGQVLKDEVFKEMANQNGQKTLAEIKRPILFTPRNLPIPELFNELIQSKNHVALVVDEYGSVNGLVTMEDVIETLLGLEIVDESDTETDMQVLARKNWENRARKLGILEDKDE</sequence>
<feature type="transmembrane region" description="Helical" evidence="9">
    <location>
        <begin position="90"/>
        <end position="113"/>
    </location>
</feature>
<comment type="subcellular location">
    <subcellularLocation>
        <location evidence="1">Membrane</location>
        <topology evidence="1">Multi-pass membrane protein</topology>
    </subcellularLocation>
</comment>
<reference evidence="13" key="1">
    <citation type="journal article" date="2019" name="Int. J. Syst. Evol. Microbiol.">
        <title>The Global Catalogue of Microorganisms (GCM) 10K type strain sequencing project: providing services to taxonomists for standard genome sequencing and annotation.</title>
        <authorList>
            <consortium name="The Broad Institute Genomics Platform"/>
            <consortium name="The Broad Institute Genome Sequencing Center for Infectious Disease"/>
            <person name="Wu L."/>
            <person name="Ma J."/>
        </authorList>
    </citation>
    <scope>NUCLEOTIDE SEQUENCE [LARGE SCALE GENOMIC DNA]</scope>
    <source>
        <strain evidence="13">DT92</strain>
    </source>
</reference>
<comment type="caution">
    <text evidence="12">The sequence shown here is derived from an EMBL/GenBank/DDBJ whole genome shotgun (WGS) entry which is preliminary data.</text>
</comment>
<dbReference type="Gene3D" id="3.10.580.10">
    <property type="entry name" value="CBS-domain"/>
    <property type="match status" value="1"/>
</dbReference>
<dbReference type="Pfam" id="PF01595">
    <property type="entry name" value="CNNM"/>
    <property type="match status" value="1"/>
</dbReference>
<keyword evidence="3" id="KW-0677">Repeat</keyword>